<dbReference type="InterPro" id="IPR052957">
    <property type="entry name" value="Auxin_embryo_med"/>
</dbReference>
<evidence type="ECO:0000313" key="1">
    <source>
        <dbReference type="EMBL" id="KAK8058139.1"/>
    </source>
</evidence>
<reference evidence="1 2" key="1">
    <citation type="submission" date="2023-01" db="EMBL/GenBank/DDBJ databases">
        <title>Analysis of 21 Apiospora genomes using comparative genomics revels a genus with tremendous synthesis potential of carbohydrate active enzymes and secondary metabolites.</title>
        <authorList>
            <person name="Sorensen T."/>
        </authorList>
    </citation>
    <scope>NUCLEOTIDE SEQUENCE [LARGE SCALE GENOMIC DNA]</scope>
    <source>
        <strain evidence="1 2">CBS 135458</strain>
    </source>
</reference>
<accession>A0ABR1UGW6</accession>
<dbReference type="InterPro" id="IPR036890">
    <property type="entry name" value="HATPase_C_sf"/>
</dbReference>
<organism evidence="1 2">
    <name type="scientific">Apiospora phragmitis</name>
    <dbReference type="NCBI Taxonomy" id="2905665"/>
    <lineage>
        <taxon>Eukaryota</taxon>
        <taxon>Fungi</taxon>
        <taxon>Dikarya</taxon>
        <taxon>Ascomycota</taxon>
        <taxon>Pezizomycotina</taxon>
        <taxon>Sordariomycetes</taxon>
        <taxon>Xylariomycetidae</taxon>
        <taxon>Amphisphaeriales</taxon>
        <taxon>Apiosporaceae</taxon>
        <taxon>Apiospora</taxon>
    </lineage>
</organism>
<dbReference type="Proteomes" id="UP001480595">
    <property type="component" value="Unassembled WGS sequence"/>
</dbReference>
<gene>
    <name evidence="1" type="ORF">PG994_008587</name>
</gene>
<dbReference type="EMBL" id="JAQQWL010000009">
    <property type="protein sequence ID" value="KAK8058139.1"/>
    <property type="molecule type" value="Genomic_DNA"/>
</dbReference>
<comment type="caution">
    <text evidence="1">The sequence shown here is derived from an EMBL/GenBank/DDBJ whole genome shotgun (WGS) entry which is preliminary data.</text>
</comment>
<proteinExistence type="predicted"/>
<sequence length="166" mass="18634">MTFEILQNAEDNHYKKARGRGEAPCVSFHVYPHKIVQECNEDGFTETNLKAICAVGQSSKHGPQGYVGEKGIGFKSVFMAAYRVHIQSRGLSSSFEHRPSDTGLGMVTPEWQDPQDDLEEKLSRITLLLHDEGDSTTEDTKYYHKLKHPLTGHPLTGHFTELPLPL</sequence>
<name>A0ABR1UGW6_9PEZI</name>
<evidence type="ECO:0000313" key="2">
    <source>
        <dbReference type="Proteomes" id="UP001480595"/>
    </source>
</evidence>
<protein>
    <submittedName>
        <fullName evidence="1">Uncharacterized protein</fullName>
    </submittedName>
</protein>
<dbReference type="RefSeq" id="XP_066713585.1">
    <property type="nucleotide sequence ID" value="XM_066859996.1"/>
</dbReference>
<dbReference type="PANTHER" id="PTHR32387">
    <property type="entry name" value="WU:FJ29H11"/>
    <property type="match status" value="1"/>
</dbReference>
<keyword evidence="2" id="KW-1185">Reference proteome</keyword>
<dbReference type="GeneID" id="92093059"/>
<dbReference type="SUPFAM" id="SSF55874">
    <property type="entry name" value="ATPase domain of HSP90 chaperone/DNA topoisomerase II/histidine kinase"/>
    <property type="match status" value="1"/>
</dbReference>
<dbReference type="PANTHER" id="PTHR32387:SF0">
    <property type="entry name" value="PROTEIN NO VEIN"/>
    <property type="match status" value="1"/>
</dbReference>
<dbReference type="NCBIfam" id="NF047352">
    <property type="entry name" value="P_loop_sacsin"/>
    <property type="match status" value="1"/>
</dbReference>
<dbReference type="Gene3D" id="3.30.565.10">
    <property type="entry name" value="Histidine kinase-like ATPase, C-terminal domain"/>
    <property type="match status" value="1"/>
</dbReference>